<gene>
    <name evidence="2" type="ORF">FPZ45_21550</name>
</gene>
<accession>A0A559J8T6</accession>
<protein>
    <submittedName>
        <fullName evidence="2">SMI1/KNR4 family protein</fullName>
    </submittedName>
</protein>
<dbReference type="SUPFAM" id="SSF160631">
    <property type="entry name" value="SMI1/KNR4-like"/>
    <property type="match status" value="1"/>
</dbReference>
<feature type="domain" description="Knr4/Smi1-like" evidence="1">
    <location>
        <begin position="44"/>
        <end position="158"/>
    </location>
</feature>
<dbReference type="SMART" id="SM00860">
    <property type="entry name" value="SMI1_KNR4"/>
    <property type="match status" value="1"/>
</dbReference>
<dbReference type="Pfam" id="PF09346">
    <property type="entry name" value="SMI1_KNR4"/>
    <property type="match status" value="1"/>
</dbReference>
<dbReference type="Gene3D" id="3.40.1580.10">
    <property type="entry name" value="SMI1/KNR4-like"/>
    <property type="match status" value="1"/>
</dbReference>
<evidence type="ECO:0000259" key="1">
    <source>
        <dbReference type="SMART" id="SM00860"/>
    </source>
</evidence>
<dbReference type="InterPro" id="IPR037883">
    <property type="entry name" value="Knr4/Smi1-like_sf"/>
</dbReference>
<dbReference type="InterPro" id="IPR018958">
    <property type="entry name" value="Knr4/Smi1-like_dom"/>
</dbReference>
<dbReference type="AlphaFoldDB" id="A0A559J8T6"/>
<dbReference type="OrthoDB" id="2355620at2"/>
<sequence length="181" mass="21367">MKETTVVHTIISSLKQRLTDSNNIFKLQLDKGYVTESTCKFNDPADAKELDQFITKLGYKLPEDYYTFLMISNGCNLFDHPEYGGESYLHRWQVINEITTEEPSEGYLKIGYIYQSELVIDLKSYQAGDNDYLLIKDCIDQFSESKKLNMNFEMWLDRFVISQGSKFWEWPRITSKLYYSY</sequence>
<evidence type="ECO:0000313" key="2">
    <source>
        <dbReference type="EMBL" id="TVX96293.1"/>
    </source>
</evidence>
<evidence type="ECO:0000313" key="3">
    <source>
        <dbReference type="Proteomes" id="UP000316330"/>
    </source>
</evidence>
<organism evidence="2 3">
    <name type="scientific">Cohnella terricola</name>
    <dbReference type="NCBI Taxonomy" id="1289167"/>
    <lineage>
        <taxon>Bacteria</taxon>
        <taxon>Bacillati</taxon>
        <taxon>Bacillota</taxon>
        <taxon>Bacilli</taxon>
        <taxon>Bacillales</taxon>
        <taxon>Paenibacillaceae</taxon>
        <taxon>Cohnella</taxon>
    </lineage>
</organism>
<comment type="caution">
    <text evidence="2">The sequence shown here is derived from an EMBL/GenBank/DDBJ whole genome shotgun (WGS) entry which is preliminary data.</text>
</comment>
<keyword evidence="3" id="KW-1185">Reference proteome</keyword>
<name>A0A559J8T6_9BACL</name>
<reference evidence="2 3" key="1">
    <citation type="submission" date="2019-07" db="EMBL/GenBank/DDBJ databases">
        <authorList>
            <person name="Kim J."/>
        </authorList>
    </citation>
    <scope>NUCLEOTIDE SEQUENCE [LARGE SCALE GENOMIC DNA]</scope>
    <source>
        <strain evidence="2 3">G13</strain>
    </source>
</reference>
<dbReference type="Proteomes" id="UP000316330">
    <property type="component" value="Unassembled WGS sequence"/>
</dbReference>
<dbReference type="RefSeq" id="WP_144706383.1">
    <property type="nucleotide sequence ID" value="NZ_VNJJ01000017.1"/>
</dbReference>
<dbReference type="EMBL" id="VNJJ01000017">
    <property type="protein sequence ID" value="TVX96293.1"/>
    <property type="molecule type" value="Genomic_DNA"/>
</dbReference>
<proteinExistence type="predicted"/>